<dbReference type="InterPro" id="IPR002569">
    <property type="entry name" value="Met_Sox_Rdtase_MsrA_dom"/>
</dbReference>
<dbReference type="GO" id="GO:0008113">
    <property type="term" value="F:peptide-methionine (S)-S-oxide reductase activity"/>
    <property type="evidence" value="ECO:0007669"/>
    <property type="project" value="UniProtKB-EC"/>
</dbReference>
<evidence type="ECO:0000256" key="4">
    <source>
        <dbReference type="ARBA" id="ARBA00030273"/>
    </source>
</evidence>
<evidence type="ECO:0000256" key="1">
    <source>
        <dbReference type="ARBA" id="ARBA00005591"/>
    </source>
</evidence>
<evidence type="ECO:0000313" key="8">
    <source>
        <dbReference type="EMBL" id="EWM24117.1"/>
    </source>
</evidence>
<organism evidence="8 9">
    <name type="scientific">Nannochloropsis gaditana</name>
    <dbReference type="NCBI Taxonomy" id="72520"/>
    <lineage>
        <taxon>Eukaryota</taxon>
        <taxon>Sar</taxon>
        <taxon>Stramenopiles</taxon>
        <taxon>Ochrophyta</taxon>
        <taxon>Eustigmatophyceae</taxon>
        <taxon>Eustigmatales</taxon>
        <taxon>Monodopsidaceae</taxon>
        <taxon>Nannochloropsis</taxon>
    </lineage>
</organism>
<dbReference type="EC" id="1.8.4.11" evidence="2"/>
<comment type="similarity">
    <text evidence="1">Belongs to the MsrA Met sulfoxide reductase family.</text>
</comment>
<dbReference type="Gene3D" id="3.30.1060.10">
    <property type="entry name" value="Peptide methionine sulphoxide reductase MsrA"/>
    <property type="match status" value="1"/>
</dbReference>
<sequence length="263" mass="29191">MLRDCLEFRPGCFFPLLIVRGRNFMRHVSLSVFLVHYVIASISASWAGQIAEKAGEFLENSLQMGQGMATGKPFGESAAKVVSKVFSTESANVKASCSWGQEVATFAAGCFWSVELSFQRVPGVASTRVGYTGGSVPHPSYKEVCTGRTGHAEAVEIKFDPSIVTYPELLTVLWDRHDPTQKDRQGNDRGTQYRSAIFYHSPEQKSQAEAAIKQEQKRRSMPIVTQLVPATTFYEAETYHQQYLEKGGQCARKGDLTPIRCYG</sequence>
<dbReference type="AlphaFoldDB" id="W7TD02"/>
<keyword evidence="6" id="KW-0812">Transmembrane</keyword>
<dbReference type="PANTHER" id="PTHR43774">
    <property type="entry name" value="PEPTIDE METHIONINE SULFOXIDE REDUCTASE"/>
    <property type="match status" value="1"/>
</dbReference>
<evidence type="ECO:0000259" key="7">
    <source>
        <dbReference type="Pfam" id="PF01625"/>
    </source>
</evidence>
<name>W7TD02_9STRA</name>
<reference evidence="8 9" key="1">
    <citation type="journal article" date="2014" name="Mol. Plant">
        <title>Chromosome Scale Genome Assembly and Transcriptome Profiling of Nannochloropsis gaditana in Nitrogen Depletion.</title>
        <authorList>
            <person name="Corteggiani Carpinelli E."/>
            <person name="Telatin A."/>
            <person name="Vitulo N."/>
            <person name="Forcato C."/>
            <person name="D'Angelo M."/>
            <person name="Schiavon R."/>
            <person name="Vezzi A."/>
            <person name="Giacometti G.M."/>
            <person name="Morosinotto T."/>
            <person name="Valle G."/>
        </authorList>
    </citation>
    <scope>NUCLEOTIDE SEQUENCE [LARGE SCALE GENOMIC DNA]</scope>
    <source>
        <strain evidence="8 9">B-31</strain>
    </source>
</reference>
<feature type="domain" description="Peptide methionine sulphoxide reductase MsrA" evidence="7">
    <location>
        <begin position="104"/>
        <end position="247"/>
    </location>
</feature>
<evidence type="ECO:0000256" key="6">
    <source>
        <dbReference type="SAM" id="Phobius"/>
    </source>
</evidence>
<keyword evidence="6" id="KW-1133">Transmembrane helix</keyword>
<keyword evidence="3" id="KW-0560">Oxidoreductase</keyword>
<protein>
    <recommendedName>
        <fullName evidence="2">peptide-methionine (S)-S-oxide reductase</fullName>
        <ecNumber evidence="2">1.8.4.11</ecNumber>
    </recommendedName>
    <alternativeName>
        <fullName evidence="5">Peptide-methionine (S)-S-oxide reductase</fullName>
    </alternativeName>
    <alternativeName>
        <fullName evidence="4">Protein-methionine-S-oxide reductase</fullName>
    </alternativeName>
</protein>
<feature type="transmembrane region" description="Helical" evidence="6">
    <location>
        <begin position="28"/>
        <end position="48"/>
    </location>
</feature>
<keyword evidence="9" id="KW-1185">Reference proteome</keyword>
<evidence type="ECO:0000313" key="9">
    <source>
        <dbReference type="Proteomes" id="UP000019335"/>
    </source>
</evidence>
<dbReference type="FunFam" id="3.30.1060.10:FF:000002">
    <property type="entry name" value="Peptide methionine sulfoxide reductase"/>
    <property type="match status" value="1"/>
</dbReference>
<evidence type="ECO:0000256" key="2">
    <source>
        <dbReference type="ARBA" id="ARBA00012502"/>
    </source>
</evidence>
<dbReference type="Proteomes" id="UP000019335">
    <property type="component" value="Chromosome 14"/>
</dbReference>
<gene>
    <name evidence="8" type="ORF">Naga_100404g4</name>
</gene>
<proteinExistence type="inferred from homology"/>
<dbReference type="HAMAP" id="MF_01401">
    <property type="entry name" value="MsrA"/>
    <property type="match status" value="1"/>
</dbReference>
<dbReference type="NCBIfam" id="TIGR00401">
    <property type="entry name" value="msrA"/>
    <property type="match status" value="1"/>
</dbReference>
<keyword evidence="6" id="KW-0472">Membrane</keyword>
<accession>W7TD02</accession>
<dbReference type="Pfam" id="PF01625">
    <property type="entry name" value="PMSR"/>
    <property type="match status" value="1"/>
</dbReference>
<dbReference type="PANTHER" id="PTHR43774:SF1">
    <property type="entry name" value="PEPTIDE METHIONINE SULFOXIDE REDUCTASE MSRA 2"/>
    <property type="match status" value="1"/>
</dbReference>
<evidence type="ECO:0000256" key="5">
    <source>
        <dbReference type="ARBA" id="ARBA00030643"/>
    </source>
</evidence>
<dbReference type="EMBL" id="AZIL01001360">
    <property type="protein sequence ID" value="EWM24117.1"/>
    <property type="molecule type" value="Genomic_DNA"/>
</dbReference>
<dbReference type="SUPFAM" id="SSF55068">
    <property type="entry name" value="Peptide methionine sulfoxide reductase"/>
    <property type="match status" value="1"/>
</dbReference>
<comment type="caution">
    <text evidence="8">The sequence shown here is derived from an EMBL/GenBank/DDBJ whole genome shotgun (WGS) entry which is preliminary data.</text>
</comment>
<dbReference type="OrthoDB" id="77405at2759"/>
<evidence type="ECO:0000256" key="3">
    <source>
        <dbReference type="ARBA" id="ARBA00023002"/>
    </source>
</evidence>
<dbReference type="InterPro" id="IPR036509">
    <property type="entry name" value="Met_Sox_Rdtase_MsrA_sf"/>
</dbReference>